<evidence type="ECO:0000313" key="1">
    <source>
        <dbReference type="EMBL" id="JAD63057.1"/>
    </source>
</evidence>
<accession>A0A0A9BUY0</accession>
<organism evidence="1">
    <name type="scientific">Arundo donax</name>
    <name type="common">Giant reed</name>
    <name type="synonym">Donax arundinaceus</name>
    <dbReference type="NCBI Taxonomy" id="35708"/>
    <lineage>
        <taxon>Eukaryota</taxon>
        <taxon>Viridiplantae</taxon>
        <taxon>Streptophyta</taxon>
        <taxon>Embryophyta</taxon>
        <taxon>Tracheophyta</taxon>
        <taxon>Spermatophyta</taxon>
        <taxon>Magnoliopsida</taxon>
        <taxon>Liliopsida</taxon>
        <taxon>Poales</taxon>
        <taxon>Poaceae</taxon>
        <taxon>PACMAD clade</taxon>
        <taxon>Arundinoideae</taxon>
        <taxon>Arundineae</taxon>
        <taxon>Arundo</taxon>
    </lineage>
</organism>
<reference evidence="1" key="2">
    <citation type="journal article" date="2015" name="Data Brief">
        <title>Shoot transcriptome of the giant reed, Arundo donax.</title>
        <authorList>
            <person name="Barrero R.A."/>
            <person name="Guerrero F.D."/>
            <person name="Moolhuijzen P."/>
            <person name="Goolsby J.A."/>
            <person name="Tidwell J."/>
            <person name="Bellgard S.E."/>
            <person name="Bellgard M.I."/>
        </authorList>
    </citation>
    <scope>NUCLEOTIDE SEQUENCE</scope>
    <source>
        <tissue evidence="1">Shoot tissue taken approximately 20 cm above the soil surface</tissue>
    </source>
</reference>
<proteinExistence type="predicted"/>
<reference evidence="1" key="1">
    <citation type="submission" date="2014-09" db="EMBL/GenBank/DDBJ databases">
        <authorList>
            <person name="Magalhaes I.L.F."/>
            <person name="Oliveira U."/>
            <person name="Santos F.R."/>
            <person name="Vidigal T.H.D.A."/>
            <person name="Brescovit A.D."/>
            <person name="Santos A.J."/>
        </authorList>
    </citation>
    <scope>NUCLEOTIDE SEQUENCE</scope>
    <source>
        <tissue evidence="1">Shoot tissue taken approximately 20 cm above the soil surface</tissue>
    </source>
</reference>
<dbReference type="EMBL" id="GBRH01234838">
    <property type="protein sequence ID" value="JAD63057.1"/>
    <property type="molecule type" value="Transcribed_RNA"/>
</dbReference>
<name>A0A0A9BUY0_ARUDO</name>
<protein>
    <submittedName>
        <fullName evidence="1">Uncharacterized protein</fullName>
    </submittedName>
</protein>
<sequence>MTRLMGLQFNIVY</sequence>